<gene>
    <name evidence="2" type="ORF">MELIAE_LOCUS11691</name>
</gene>
<dbReference type="OrthoDB" id="6585706at2759"/>
<dbReference type="AlphaFoldDB" id="A0A9P0BCH2"/>
<accession>A0A9P0BCH2</accession>
<evidence type="ECO:0000313" key="2">
    <source>
        <dbReference type="EMBL" id="CAH0562639.1"/>
    </source>
</evidence>
<keyword evidence="3" id="KW-1185">Reference proteome</keyword>
<dbReference type="Proteomes" id="UP001154078">
    <property type="component" value="Chromosome 8"/>
</dbReference>
<dbReference type="EMBL" id="OV121139">
    <property type="protein sequence ID" value="CAH0562639.1"/>
    <property type="molecule type" value="Genomic_DNA"/>
</dbReference>
<keyword evidence="1" id="KW-0812">Transmembrane</keyword>
<evidence type="ECO:0000313" key="3">
    <source>
        <dbReference type="Proteomes" id="UP001154078"/>
    </source>
</evidence>
<keyword evidence="1" id="KW-0472">Membrane</keyword>
<sequence length="88" mass="10151">MDNMNKTTDENVDELRQRLDHMKKMMAERRLIQEDGSSRNKGNGFIDGSLLGFVFGTALFVIIAVSVYAFYNLYNAVAKKFWTIHDEL</sequence>
<organism evidence="2 3">
    <name type="scientific">Brassicogethes aeneus</name>
    <name type="common">Rape pollen beetle</name>
    <name type="synonym">Meligethes aeneus</name>
    <dbReference type="NCBI Taxonomy" id="1431903"/>
    <lineage>
        <taxon>Eukaryota</taxon>
        <taxon>Metazoa</taxon>
        <taxon>Ecdysozoa</taxon>
        <taxon>Arthropoda</taxon>
        <taxon>Hexapoda</taxon>
        <taxon>Insecta</taxon>
        <taxon>Pterygota</taxon>
        <taxon>Neoptera</taxon>
        <taxon>Endopterygota</taxon>
        <taxon>Coleoptera</taxon>
        <taxon>Polyphaga</taxon>
        <taxon>Cucujiformia</taxon>
        <taxon>Nitidulidae</taxon>
        <taxon>Meligethinae</taxon>
        <taxon>Brassicogethes</taxon>
    </lineage>
</organism>
<keyword evidence="1" id="KW-1133">Transmembrane helix</keyword>
<proteinExistence type="predicted"/>
<feature type="transmembrane region" description="Helical" evidence="1">
    <location>
        <begin position="50"/>
        <end position="71"/>
    </location>
</feature>
<name>A0A9P0BCH2_BRAAE</name>
<reference evidence="2" key="1">
    <citation type="submission" date="2021-12" db="EMBL/GenBank/DDBJ databases">
        <authorList>
            <person name="King R."/>
        </authorList>
    </citation>
    <scope>NUCLEOTIDE SEQUENCE</scope>
</reference>
<evidence type="ECO:0000256" key="1">
    <source>
        <dbReference type="SAM" id="Phobius"/>
    </source>
</evidence>
<protein>
    <submittedName>
        <fullName evidence="2">Uncharacterized protein</fullName>
    </submittedName>
</protein>